<keyword evidence="3" id="KW-1003">Cell membrane</keyword>
<feature type="transmembrane region" description="Helical" evidence="7">
    <location>
        <begin position="6"/>
        <end position="30"/>
    </location>
</feature>
<comment type="subcellular location">
    <subcellularLocation>
        <location evidence="1">Cell membrane</location>
        <topology evidence="1">Multi-pass membrane protein</topology>
    </subcellularLocation>
</comment>
<accession>A0A117IUW8</accession>
<evidence type="ECO:0000256" key="7">
    <source>
        <dbReference type="SAM" id="Phobius"/>
    </source>
</evidence>
<feature type="transmembrane region" description="Helical" evidence="7">
    <location>
        <begin position="196"/>
        <end position="214"/>
    </location>
</feature>
<gene>
    <name evidence="8" type="ORF">ATE80_23705</name>
</gene>
<dbReference type="EMBL" id="LNSV01000077">
    <property type="protein sequence ID" value="KUH36425.1"/>
    <property type="molecule type" value="Genomic_DNA"/>
</dbReference>
<name>A0A117IUW8_9ACTN</name>
<dbReference type="RefSeq" id="WP_058944294.1">
    <property type="nucleotide sequence ID" value="NZ_LNSV01000077.1"/>
</dbReference>
<feature type="transmembrane region" description="Helical" evidence="7">
    <location>
        <begin position="226"/>
        <end position="251"/>
    </location>
</feature>
<dbReference type="InterPro" id="IPR003317">
    <property type="entry name" value="Cyt-d_oxidase_su2"/>
</dbReference>
<dbReference type="PANTHER" id="PTHR43141:SF4">
    <property type="entry name" value="CYTOCHROME BD2 SUBUNIT II"/>
    <property type="match status" value="1"/>
</dbReference>
<dbReference type="Proteomes" id="UP000054011">
    <property type="component" value="Unassembled WGS sequence"/>
</dbReference>
<keyword evidence="5 7" id="KW-1133">Transmembrane helix</keyword>
<organism evidence="8 9">
    <name type="scientific">Streptomyces kanasensis</name>
    <dbReference type="NCBI Taxonomy" id="936756"/>
    <lineage>
        <taxon>Bacteria</taxon>
        <taxon>Bacillati</taxon>
        <taxon>Actinomycetota</taxon>
        <taxon>Actinomycetes</taxon>
        <taxon>Kitasatosporales</taxon>
        <taxon>Streptomycetaceae</taxon>
        <taxon>Streptomyces</taxon>
    </lineage>
</organism>
<comment type="similarity">
    <text evidence="2">Belongs to the cytochrome ubiquinol oxidase subunit 2 family.</text>
</comment>
<proteinExistence type="inferred from homology"/>
<evidence type="ECO:0000256" key="6">
    <source>
        <dbReference type="ARBA" id="ARBA00023136"/>
    </source>
</evidence>
<sequence>MDTLAITLLGLYAAGYFVLAGADIGTGMLLPHLGRSDDERRLVVASFAPFLLGNEVWLVATAGVFIGCFPMLEGEVLSGQFTVVVPLLAGWMVRDAGLWSRGRVTGRAGPLWRTLCDGATVCGSWVVALSWGRLLAGLLTGTPHVPANGAAALVAAFAVAALFAAHGAGFAAVRLTGSPFERARRLVGRARPWQSFALTAALMAALPVAAGSSLPLARSAADGATLALLVPALVAVTPLLVAVQAWTWYAFRRRVTGPSYL</sequence>
<evidence type="ECO:0000256" key="5">
    <source>
        <dbReference type="ARBA" id="ARBA00022989"/>
    </source>
</evidence>
<comment type="caution">
    <text evidence="8">The sequence shown here is derived from an EMBL/GenBank/DDBJ whole genome shotgun (WGS) entry which is preliminary data.</text>
</comment>
<evidence type="ECO:0000256" key="3">
    <source>
        <dbReference type="ARBA" id="ARBA00022475"/>
    </source>
</evidence>
<evidence type="ECO:0000313" key="9">
    <source>
        <dbReference type="Proteomes" id="UP000054011"/>
    </source>
</evidence>
<feature type="transmembrane region" description="Helical" evidence="7">
    <location>
        <begin position="151"/>
        <end position="175"/>
    </location>
</feature>
<evidence type="ECO:0000256" key="2">
    <source>
        <dbReference type="ARBA" id="ARBA00007543"/>
    </source>
</evidence>
<dbReference type="STRING" id="936756.ATE80_23705"/>
<dbReference type="GO" id="GO:0009055">
    <property type="term" value="F:electron transfer activity"/>
    <property type="evidence" value="ECO:0007669"/>
    <property type="project" value="TreeGrafter"/>
</dbReference>
<evidence type="ECO:0000256" key="1">
    <source>
        <dbReference type="ARBA" id="ARBA00004651"/>
    </source>
</evidence>
<reference evidence="8 9" key="1">
    <citation type="submission" date="2015-11" db="EMBL/GenBank/DDBJ databases">
        <title>Genome-wide analysis reveals the secondary metabolome in Streptomyces kanasensis ZX01.</title>
        <authorList>
            <person name="Zhang G."/>
            <person name="Han L."/>
            <person name="Feng J."/>
            <person name="Zhang X."/>
        </authorList>
    </citation>
    <scope>NUCLEOTIDE SEQUENCE [LARGE SCALE GENOMIC DNA]</scope>
    <source>
        <strain evidence="8 9">ZX01</strain>
    </source>
</reference>
<dbReference type="GO" id="GO:0005886">
    <property type="term" value="C:plasma membrane"/>
    <property type="evidence" value="ECO:0007669"/>
    <property type="project" value="UniProtKB-SubCell"/>
</dbReference>
<feature type="transmembrane region" description="Helical" evidence="7">
    <location>
        <begin position="42"/>
        <end position="72"/>
    </location>
</feature>
<dbReference type="GO" id="GO:0070069">
    <property type="term" value="C:cytochrome complex"/>
    <property type="evidence" value="ECO:0007669"/>
    <property type="project" value="TreeGrafter"/>
</dbReference>
<dbReference type="GO" id="GO:0016682">
    <property type="term" value="F:oxidoreductase activity, acting on diphenols and related substances as donors, oxygen as acceptor"/>
    <property type="evidence" value="ECO:0007669"/>
    <property type="project" value="TreeGrafter"/>
</dbReference>
<evidence type="ECO:0000313" key="8">
    <source>
        <dbReference type="EMBL" id="KUH36425.1"/>
    </source>
</evidence>
<dbReference type="GO" id="GO:0019646">
    <property type="term" value="P:aerobic electron transport chain"/>
    <property type="evidence" value="ECO:0007669"/>
    <property type="project" value="TreeGrafter"/>
</dbReference>
<protein>
    <submittedName>
        <fullName evidence="8">Cytochrome BD oxidase subunit II</fullName>
    </submittedName>
</protein>
<keyword evidence="6 7" id="KW-0472">Membrane</keyword>
<evidence type="ECO:0000256" key="4">
    <source>
        <dbReference type="ARBA" id="ARBA00022692"/>
    </source>
</evidence>
<keyword evidence="9" id="KW-1185">Reference proteome</keyword>
<dbReference type="AlphaFoldDB" id="A0A117IUW8"/>
<dbReference type="PANTHER" id="PTHR43141">
    <property type="entry name" value="CYTOCHROME BD2 SUBUNIT II"/>
    <property type="match status" value="1"/>
</dbReference>
<dbReference type="OrthoDB" id="9776710at2"/>
<dbReference type="Pfam" id="PF02322">
    <property type="entry name" value="Cyt_bd_oxida_II"/>
    <property type="match status" value="1"/>
</dbReference>
<feature type="transmembrane region" description="Helical" evidence="7">
    <location>
        <begin position="78"/>
        <end position="99"/>
    </location>
</feature>
<keyword evidence="4 7" id="KW-0812">Transmembrane</keyword>